<dbReference type="Proteomes" id="UP000054408">
    <property type="component" value="Unassembled WGS sequence"/>
</dbReference>
<dbReference type="InterPro" id="IPR011989">
    <property type="entry name" value="ARM-like"/>
</dbReference>
<dbReference type="EMBL" id="GL349440">
    <property type="protein sequence ID" value="KNC56132.1"/>
    <property type="molecule type" value="Genomic_DNA"/>
</dbReference>
<dbReference type="AlphaFoldDB" id="A0A0L0DVE2"/>
<feature type="compositionally biased region" description="Basic residues" evidence="1">
    <location>
        <begin position="656"/>
        <end position="668"/>
    </location>
</feature>
<dbReference type="GO" id="GO:0006891">
    <property type="term" value="P:intra-Golgi vesicle-mediated transport"/>
    <property type="evidence" value="ECO:0007669"/>
    <property type="project" value="TreeGrafter"/>
</dbReference>
<dbReference type="InterPro" id="IPR016024">
    <property type="entry name" value="ARM-type_fold"/>
</dbReference>
<dbReference type="eggNOG" id="KOG1058">
    <property type="taxonomic scope" value="Eukaryota"/>
</dbReference>
<dbReference type="OrthoDB" id="10261439at2759"/>
<sequence length="762" mass="84127">MTEVPCTLLLSTARGAPATQNEIRKKLENSDDLVKLEGMKELIESMLAGGEKMDLLMTVIRFVLPTRDKALKKLLLYYFEMVPKNEPDGSLKREFILVCNAWMQDLNHPNEYVRGSTLRFLCRIKEADLLETLVPSVKTCLTHRHTYVKRNAVMALMSIYMTSADLVPDAAELLEEVLAANNDEGVQRNAFVALYSCDEARAIKYLAEHLETVSSFNDSMQLGVIELIRKVYRSSPSERSRYIRVVGTLLDSTSPSVRFEAAITLILLSSAATAVRAAATTFVDLIVNQADNNVKLIVLDRLATLKAKYTRVLQDVLMDILRALASPNLDIRKKTLDICMDLVAPRNISQVIAVLKKEVARTQAESDEAKAEQYRRILIQSIHSIAVNFPDVAADVVDLLMDFVSDASASASDVVVFVREVVHTNPHLRKPVLHKLMAMFGSIHSSEVMRGALWIIGEYAETGEDVSEAFKSIRSTLGDIPFLTDDEDEADDEGAAATEGSASAPPPKASSAPRLNADGTYATQSAYSESRHGDVEATAATSSLYPLRDLLFKGDFSWVPSWPPRSPSSSSRHWTSSRTRSGPTPLRRRSCSFSTRFSGWARRGGPARGCPAVGRSTRMRMRGSRSAFGSLPTPRLFSASSSSSCRARRLRRCWRPRRAAQLPRRRPSARSLTSTSTTSSRSRSSGPRAPATSSLRTTSRSTSTGRPASPSQPRTRSCSSTRSSSSPGSRTRSMPRLTSRSTSTTLPWRCSLSTRRPTRCRT</sequence>
<dbReference type="SUPFAM" id="SSF48371">
    <property type="entry name" value="ARM repeat"/>
    <property type="match status" value="1"/>
</dbReference>
<dbReference type="PANTHER" id="PTHR10635:SF0">
    <property type="entry name" value="COATOMER SUBUNIT BETA"/>
    <property type="match status" value="1"/>
</dbReference>
<evidence type="ECO:0000259" key="2">
    <source>
        <dbReference type="Pfam" id="PF01602"/>
    </source>
</evidence>
<dbReference type="Pfam" id="PF01602">
    <property type="entry name" value="Adaptin_N"/>
    <property type="match status" value="1"/>
</dbReference>
<dbReference type="InterPro" id="IPR002553">
    <property type="entry name" value="Clathrin/coatomer_adapt-like_N"/>
</dbReference>
<feature type="compositionally biased region" description="Low complexity" evidence="1">
    <location>
        <begin position="567"/>
        <end position="581"/>
    </location>
</feature>
<feature type="compositionally biased region" description="Low complexity" evidence="1">
    <location>
        <begin position="495"/>
        <end position="513"/>
    </location>
</feature>
<dbReference type="GO" id="GO:0006888">
    <property type="term" value="P:endoplasmic reticulum to Golgi vesicle-mediated transport"/>
    <property type="evidence" value="ECO:0007669"/>
    <property type="project" value="TreeGrafter"/>
</dbReference>
<keyword evidence="4" id="KW-1185">Reference proteome</keyword>
<evidence type="ECO:0000313" key="4">
    <source>
        <dbReference type="Proteomes" id="UP000054408"/>
    </source>
</evidence>
<proteinExistence type="predicted"/>
<evidence type="ECO:0000313" key="3">
    <source>
        <dbReference type="EMBL" id="KNC56132.1"/>
    </source>
</evidence>
<feature type="compositionally biased region" description="Low complexity" evidence="1">
    <location>
        <begin position="669"/>
        <end position="749"/>
    </location>
</feature>
<dbReference type="InterPro" id="IPR016460">
    <property type="entry name" value="COPB1"/>
</dbReference>
<feature type="region of interest" description="Disordered" evidence="1">
    <location>
        <begin position="602"/>
        <end position="642"/>
    </location>
</feature>
<dbReference type="RefSeq" id="XP_013761171.1">
    <property type="nucleotide sequence ID" value="XM_013905717.1"/>
</dbReference>
<feature type="domain" description="Clathrin/coatomer adaptor adaptin-like N-terminal" evidence="2">
    <location>
        <begin position="21"/>
        <end position="474"/>
    </location>
</feature>
<dbReference type="Gene3D" id="1.25.10.10">
    <property type="entry name" value="Leucine-rich Repeat Variant"/>
    <property type="match status" value="1"/>
</dbReference>
<dbReference type="STRING" id="461836.A0A0L0DVE2"/>
<feature type="compositionally biased region" description="Acidic residues" evidence="1">
    <location>
        <begin position="484"/>
        <end position="494"/>
    </location>
</feature>
<feature type="region of interest" description="Disordered" evidence="1">
    <location>
        <begin position="562"/>
        <end position="590"/>
    </location>
</feature>
<evidence type="ECO:0000256" key="1">
    <source>
        <dbReference type="SAM" id="MobiDB-lite"/>
    </source>
</evidence>
<dbReference type="GO" id="GO:0030126">
    <property type="term" value="C:COPI vesicle coat"/>
    <property type="evidence" value="ECO:0007669"/>
    <property type="project" value="TreeGrafter"/>
</dbReference>
<gene>
    <name evidence="3" type="ORF">AMSG_02147</name>
</gene>
<dbReference type="GeneID" id="25561850"/>
<reference evidence="3 4" key="1">
    <citation type="submission" date="2010-05" db="EMBL/GenBank/DDBJ databases">
        <title>The Genome Sequence of Thecamonas trahens ATCC 50062.</title>
        <authorList>
            <consortium name="The Broad Institute Genome Sequencing Platform"/>
            <person name="Russ C."/>
            <person name="Cuomo C."/>
            <person name="Shea T."/>
            <person name="Young S.K."/>
            <person name="Zeng Q."/>
            <person name="Koehrsen M."/>
            <person name="Haas B."/>
            <person name="Borodovsky M."/>
            <person name="Guigo R."/>
            <person name="Alvarado L."/>
            <person name="Berlin A."/>
            <person name="Bochicchio J."/>
            <person name="Borenstein D."/>
            <person name="Chapman S."/>
            <person name="Chen Z."/>
            <person name="Freedman E."/>
            <person name="Gellesch M."/>
            <person name="Goldberg J."/>
            <person name="Griggs A."/>
            <person name="Gujja S."/>
            <person name="Heilman E."/>
            <person name="Heiman D."/>
            <person name="Hepburn T."/>
            <person name="Howarth C."/>
            <person name="Jen D."/>
            <person name="Larson L."/>
            <person name="Mehta T."/>
            <person name="Park D."/>
            <person name="Pearson M."/>
            <person name="Roberts A."/>
            <person name="Saif S."/>
            <person name="Shenoy N."/>
            <person name="Sisk P."/>
            <person name="Stolte C."/>
            <person name="Sykes S."/>
            <person name="Thomson T."/>
            <person name="Walk T."/>
            <person name="White J."/>
            <person name="Yandava C."/>
            <person name="Burger G."/>
            <person name="Gray M.W."/>
            <person name="Holland P.W.H."/>
            <person name="King N."/>
            <person name="Lang F.B.F."/>
            <person name="Roger A.J."/>
            <person name="Ruiz-Trillo I."/>
            <person name="Lander E."/>
            <person name="Nusbaum C."/>
        </authorList>
    </citation>
    <scope>NUCLEOTIDE SEQUENCE [LARGE SCALE GENOMIC DNA]</scope>
    <source>
        <strain evidence="3 4">ATCC 50062</strain>
    </source>
</reference>
<name>A0A0L0DVE2_THETB</name>
<dbReference type="PANTHER" id="PTHR10635">
    <property type="entry name" value="COATOMER SUBUNIT BETA"/>
    <property type="match status" value="1"/>
</dbReference>
<dbReference type="GO" id="GO:0006886">
    <property type="term" value="P:intracellular protein transport"/>
    <property type="evidence" value="ECO:0007669"/>
    <property type="project" value="InterPro"/>
</dbReference>
<accession>A0A0L0DVE2</accession>
<organism evidence="3 4">
    <name type="scientific">Thecamonas trahens ATCC 50062</name>
    <dbReference type="NCBI Taxonomy" id="461836"/>
    <lineage>
        <taxon>Eukaryota</taxon>
        <taxon>Apusozoa</taxon>
        <taxon>Apusomonadida</taxon>
        <taxon>Apusomonadidae</taxon>
        <taxon>Thecamonas</taxon>
    </lineage>
</organism>
<feature type="region of interest" description="Disordered" evidence="1">
    <location>
        <begin position="481"/>
        <end position="516"/>
    </location>
</feature>
<protein>
    <submittedName>
        <fullName evidence="3">Coatomer subunit beta</fullName>
    </submittedName>
</protein>
<feature type="region of interest" description="Disordered" evidence="1">
    <location>
        <begin position="656"/>
        <end position="762"/>
    </location>
</feature>